<dbReference type="Gene3D" id="2.60.40.2970">
    <property type="match status" value="1"/>
</dbReference>
<keyword evidence="7 14" id="KW-0479">Metal-binding</keyword>
<evidence type="ECO:0000256" key="16">
    <source>
        <dbReference type="RuleBase" id="RU361126"/>
    </source>
</evidence>
<evidence type="ECO:0000256" key="10">
    <source>
        <dbReference type="ARBA" id="ARBA00022833"/>
    </source>
</evidence>
<dbReference type="GeneID" id="34465810"/>
<dbReference type="OrthoDB" id="412874at2759"/>
<reference evidence="18" key="1">
    <citation type="journal article" date="2017" name="Genome Biol.">
        <title>Comparative genomics reveals high biological diversity and specific adaptations in the industrially and medically important fungal genus Aspergillus.</title>
        <authorList>
            <person name="de Vries R.P."/>
            <person name="Riley R."/>
            <person name="Wiebenga A."/>
            <person name="Aguilar-Osorio G."/>
            <person name="Amillis S."/>
            <person name="Uchima C.A."/>
            <person name="Anderluh G."/>
            <person name="Asadollahi M."/>
            <person name="Askin M."/>
            <person name="Barry K."/>
            <person name="Battaglia E."/>
            <person name="Bayram O."/>
            <person name="Benocci T."/>
            <person name="Braus-Stromeyer S.A."/>
            <person name="Caldana C."/>
            <person name="Canovas D."/>
            <person name="Cerqueira G.C."/>
            <person name="Chen F."/>
            <person name="Chen W."/>
            <person name="Choi C."/>
            <person name="Clum A."/>
            <person name="Dos Santos R.A."/>
            <person name="Damasio A.R."/>
            <person name="Diallinas G."/>
            <person name="Emri T."/>
            <person name="Fekete E."/>
            <person name="Flipphi M."/>
            <person name="Freyberg S."/>
            <person name="Gallo A."/>
            <person name="Gournas C."/>
            <person name="Habgood R."/>
            <person name="Hainaut M."/>
            <person name="Harispe M.L."/>
            <person name="Henrissat B."/>
            <person name="Hilden K.S."/>
            <person name="Hope R."/>
            <person name="Hossain A."/>
            <person name="Karabika E."/>
            <person name="Karaffa L."/>
            <person name="Karanyi Z."/>
            <person name="Krasevec N."/>
            <person name="Kuo A."/>
            <person name="Kusch H."/>
            <person name="LaButti K."/>
            <person name="Lagendijk E.L."/>
            <person name="Lapidus A."/>
            <person name="Levasseur A."/>
            <person name="Lindquist E."/>
            <person name="Lipzen A."/>
            <person name="Logrieco A.F."/>
            <person name="MacCabe A."/>
            <person name="Maekelae M.R."/>
            <person name="Malavazi I."/>
            <person name="Melin P."/>
            <person name="Meyer V."/>
            <person name="Mielnichuk N."/>
            <person name="Miskei M."/>
            <person name="Molnar A.P."/>
            <person name="Mule G."/>
            <person name="Ngan C.Y."/>
            <person name="Orejas M."/>
            <person name="Orosz E."/>
            <person name="Ouedraogo J.P."/>
            <person name="Overkamp K.M."/>
            <person name="Park H.-S."/>
            <person name="Perrone G."/>
            <person name="Piumi F."/>
            <person name="Punt P.J."/>
            <person name="Ram A.F."/>
            <person name="Ramon A."/>
            <person name="Rauscher S."/>
            <person name="Record E."/>
            <person name="Riano-Pachon D.M."/>
            <person name="Robert V."/>
            <person name="Roehrig J."/>
            <person name="Ruller R."/>
            <person name="Salamov A."/>
            <person name="Salih N.S."/>
            <person name="Samson R.A."/>
            <person name="Sandor E."/>
            <person name="Sanguinetti M."/>
            <person name="Schuetze T."/>
            <person name="Sepcic K."/>
            <person name="Shelest E."/>
            <person name="Sherlock G."/>
            <person name="Sophianopoulou V."/>
            <person name="Squina F.M."/>
            <person name="Sun H."/>
            <person name="Susca A."/>
            <person name="Todd R.B."/>
            <person name="Tsang A."/>
            <person name="Unkles S.E."/>
            <person name="van de Wiele N."/>
            <person name="van Rossen-Uffink D."/>
            <person name="Oliveira J.V."/>
            <person name="Vesth T.C."/>
            <person name="Visser J."/>
            <person name="Yu J.-H."/>
            <person name="Zhou M."/>
            <person name="Andersen M.R."/>
            <person name="Archer D.B."/>
            <person name="Baker S.E."/>
            <person name="Benoit I."/>
            <person name="Brakhage A.A."/>
            <person name="Braus G.H."/>
            <person name="Fischer R."/>
            <person name="Frisvad J.C."/>
            <person name="Goldman G.H."/>
            <person name="Houbraken J."/>
            <person name="Oakley B."/>
            <person name="Pocsi I."/>
            <person name="Scazzocchio C."/>
            <person name="Seiboth B."/>
            <person name="vanKuyk P.A."/>
            <person name="Wortman J."/>
            <person name="Dyer P.S."/>
            <person name="Grigoriev I.V."/>
        </authorList>
    </citation>
    <scope>NUCLEOTIDE SEQUENCE [LARGE SCALE GENOMIC DNA]</scope>
    <source>
        <strain evidence="18">CBS 516.65</strain>
    </source>
</reference>
<dbReference type="Proteomes" id="UP000184300">
    <property type="component" value="Unassembled WGS sequence"/>
</dbReference>
<evidence type="ECO:0000256" key="4">
    <source>
        <dbReference type="ARBA" id="ARBA00022525"/>
    </source>
</evidence>
<evidence type="ECO:0000256" key="3">
    <source>
        <dbReference type="ARBA" id="ARBA00010279"/>
    </source>
</evidence>
<evidence type="ECO:0000256" key="11">
    <source>
        <dbReference type="ARBA" id="ARBA00023049"/>
    </source>
</evidence>
<keyword evidence="10 14" id="KW-0862">Zinc</keyword>
<dbReference type="CDD" id="cd11008">
    <property type="entry name" value="M35_deuterolysin_like"/>
    <property type="match status" value="1"/>
</dbReference>
<feature type="active site" evidence="13">
    <location>
        <position position="297"/>
    </location>
</feature>
<feature type="disulfide bond" evidence="15">
    <location>
        <begin position="252"/>
        <end position="270"/>
    </location>
</feature>
<comment type="cofactor">
    <cofactor evidence="14 16">
        <name>Zn(2+)</name>
        <dbReference type="ChEBI" id="CHEBI:29105"/>
    </cofactor>
    <text evidence="14 16">Binds 1 zinc ion per subunit.</text>
</comment>
<feature type="binding site" evidence="14">
    <location>
        <position position="300"/>
    </location>
    <ligand>
        <name>Zn(2+)</name>
        <dbReference type="ChEBI" id="CHEBI:29105"/>
        <note>catalytic</note>
    </ligand>
</feature>
<dbReference type="InterPro" id="IPR050414">
    <property type="entry name" value="Fungal_M35_metalloproteases"/>
</dbReference>
<dbReference type="GO" id="GO:0004222">
    <property type="term" value="F:metalloendopeptidase activity"/>
    <property type="evidence" value="ECO:0007669"/>
    <property type="project" value="InterPro"/>
</dbReference>
<feature type="disulfide bond" evidence="15">
    <location>
        <begin position="171"/>
        <end position="242"/>
    </location>
</feature>
<dbReference type="EMBL" id="KV878889">
    <property type="protein sequence ID" value="OJJ88222.1"/>
    <property type="molecule type" value="Genomic_DNA"/>
</dbReference>
<evidence type="ECO:0000256" key="15">
    <source>
        <dbReference type="PIRSR" id="PIRSR601384-3"/>
    </source>
</evidence>
<evidence type="ECO:0000313" key="18">
    <source>
        <dbReference type="Proteomes" id="UP000184300"/>
    </source>
</evidence>
<keyword evidence="18" id="KW-1185">Reference proteome</keyword>
<comment type="function">
    <text evidence="16">Secreted metalloproteinase that allows assimilation of proteinaceous substrates. Shows high activities on basic nuclear substrates such as histone and protamine.</text>
</comment>
<dbReference type="RefSeq" id="XP_022404898.1">
    <property type="nucleotide sequence ID" value="XM_022549550.1"/>
</dbReference>
<evidence type="ECO:0000256" key="6">
    <source>
        <dbReference type="ARBA" id="ARBA00022685"/>
    </source>
</evidence>
<organism evidence="17 18">
    <name type="scientific">Aspergillus glaucus CBS 516.65</name>
    <dbReference type="NCBI Taxonomy" id="1160497"/>
    <lineage>
        <taxon>Eukaryota</taxon>
        <taxon>Fungi</taxon>
        <taxon>Dikarya</taxon>
        <taxon>Ascomycota</taxon>
        <taxon>Pezizomycotina</taxon>
        <taxon>Eurotiomycetes</taxon>
        <taxon>Eurotiomycetidae</taxon>
        <taxon>Eurotiales</taxon>
        <taxon>Aspergillaceae</taxon>
        <taxon>Aspergillus</taxon>
        <taxon>Aspergillus subgen. Aspergillus</taxon>
    </lineage>
</organism>
<evidence type="ECO:0000256" key="13">
    <source>
        <dbReference type="PIRSR" id="PIRSR601384-1"/>
    </source>
</evidence>
<feature type="signal peptide" evidence="16">
    <location>
        <begin position="1"/>
        <end position="18"/>
    </location>
</feature>
<keyword evidence="8 16" id="KW-0732">Signal</keyword>
<comment type="similarity">
    <text evidence="3 16">Belongs to the peptidase M35 family.</text>
</comment>
<dbReference type="GO" id="GO:0046872">
    <property type="term" value="F:metal ion binding"/>
    <property type="evidence" value="ECO:0007669"/>
    <property type="project" value="UniProtKB-KW"/>
</dbReference>
<dbReference type="Pfam" id="PF02102">
    <property type="entry name" value="Peptidase_M35"/>
    <property type="match status" value="1"/>
</dbReference>
<evidence type="ECO:0000256" key="9">
    <source>
        <dbReference type="ARBA" id="ARBA00022801"/>
    </source>
</evidence>
<dbReference type="InterPro" id="IPR001384">
    <property type="entry name" value="Peptidase_M35"/>
</dbReference>
<dbReference type="PRINTS" id="PR00768">
    <property type="entry name" value="DEUTEROLYSIN"/>
</dbReference>
<sequence>MRFVTFTGALALVHTARASLNITLSQTGNTLIKAVVKNEGPDDINFVHYNFFGDTAPVKKVSIYRNGTQVDFEGIHQIYRMTKLTSDAVTNLVAGASYEDEFDIVSNNDLSQGGTVTIYSEGYVNLVVTNGSVSGTMPYSSNELTIDIDPKQAKTVSKARPMGKARTVTTCSPDRQAIVDTVLANTVNLANAAADAATSGDAAQFNYYFKTTASRARERVSARLRGVAREAGSTSDNINYYCTDPWPEQGNCKENFLAYAWAQYSMIANCELYYTLLTTELPTVCEGQDEATTAVHEFTHLPAVYDPPTSDFKYSDEALLLGSEQALENADNYAMYATAVYLNCNLASLSSLDINWDS</sequence>
<dbReference type="STRING" id="1160497.A0A1L9VWE0"/>
<evidence type="ECO:0000256" key="14">
    <source>
        <dbReference type="PIRSR" id="PIRSR601384-2"/>
    </source>
</evidence>
<dbReference type="Gene3D" id="3.40.390.10">
    <property type="entry name" value="Collagenase (Catalytic Domain)"/>
    <property type="match status" value="1"/>
</dbReference>
<keyword evidence="6 16" id="KW-0165">Cleavage on pair of basic residues</keyword>
<dbReference type="SUPFAM" id="SSF55486">
    <property type="entry name" value="Metalloproteases ('zincins'), catalytic domain"/>
    <property type="match status" value="1"/>
</dbReference>
<dbReference type="GO" id="GO:0006508">
    <property type="term" value="P:proteolysis"/>
    <property type="evidence" value="ECO:0007669"/>
    <property type="project" value="UniProtKB-KW"/>
</dbReference>
<proteinExistence type="inferred from homology"/>
<evidence type="ECO:0000256" key="8">
    <source>
        <dbReference type="ARBA" id="ARBA00022729"/>
    </source>
</evidence>
<accession>A0A1L9VWE0</accession>
<evidence type="ECO:0000256" key="2">
    <source>
        <dbReference type="ARBA" id="ARBA00004613"/>
    </source>
</evidence>
<dbReference type="VEuPathDB" id="FungiDB:ASPGLDRAFT_71333"/>
<keyword evidence="4 16" id="KW-0964">Secreted</keyword>
<evidence type="ECO:0000256" key="1">
    <source>
        <dbReference type="ARBA" id="ARBA00001187"/>
    </source>
</evidence>
<dbReference type="EC" id="3.4.24.39" evidence="16"/>
<protein>
    <recommendedName>
        <fullName evidence="16">Neutral protease 2</fullName>
        <ecNumber evidence="16">3.4.24.39</ecNumber>
    </recommendedName>
    <alternativeName>
        <fullName evidence="16">Deuterolysin</fullName>
    </alternativeName>
</protein>
<feature type="binding site" evidence="14">
    <location>
        <position position="296"/>
    </location>
    <ligand>
        <name>Zn(2+)</name>
        <dbReference type="ChEBI" id="CHEBI:29105"/>
        <note>catalytic</note>
    </ligand>
</feature>
<evidence type="ECO:0000313" key="17">
    <source>
        <dbReference type="EMBL" id="OJJ88222.1"/>
    </source>
</evidence>
<feature type="binding site" evidence="14">
    <location>
        <position position="311"/>
    </location>
    <ligand>
        <name>Zn(2+)</name>
        <dbReference type="ChEBI" id="CHEBI:29105"/>
        <note>catalytic</note>
    </ligand>
</feature>
<dbReference type="GO" id="GO:0005576">
    <property type="term" value="C:extracellular region"/>
    <property type="evidence" value="ECO:0007669"/>
    <property type="project" value="UniProtKB-SubCell"/>
</dbReference>
<gene>
    <name evidence="17" type="ORF">ASPGLDRAFT_71333</name>
</gene>
<evidence type="ECO:0000256" key="5">
    <source>
        <dbReference type="ARBA" id="ARBA00022670"/>
    </source>
</evidence>
<evidence type="ECO:0000256" key="7">
    <source>
        <dbReference type="ARBA" id="ARBA00022723"/>
    </source>
</evidence>
<keyword evidence="11 16" id="KW-0482">Metalloprotease</keyword>
<dbReference type="PANTHER" id="PTHR37016">
    <property type="match status" value="1"/>
</dbReference>
<keyword evidence="5 16" id="KW-0645">Protease</keyword>
<comment type="catalytic activity">
    <reaction evidence="1 16">
        <text>Preferential cleavage of bonds with hydrophobic residues in P1'. Also 3-Asn-|-Gln-4 and 8-Gly-|-Ser-9 bonds in insulin B chain.</text>
        <dbReference type="EC" id="3.4.24.39"/>
    </reaction>
</comment>
<comment type="subcellular location">
    <subcellularLocation>
        <location evidence="2 16">Secreted</location>
    </subcellularLocation>
</comment>
<feature type="chain" id="PRO_5011813148" description="Neutral protease 2" evidence="16">
    <location>
        <begin position="19"/>
        <end position="358"/>
    </location>
</feature>
<dbReference type="InterPro" id="IPR024079">
    <property type="entry name" value="MetalloPept_cat_dom_sf"/>
</dbReference>
<keyword evidence="9 16" id="KW-0378">Hydrolase</keyword>
<keyword evidence="12" id="KW-0865">Zymogen</keyword>
<name>A0A1L9VWE0_ASPGL</name>
<dbReference type="PANTHER" id="PTHR37016:SF7">
    <property type="entry name" value="NEUTRAL PROTEASE 2"/>
    <property type="match status" value="1"/>
</dbReference>
<dbReference type="AlphaFoldDB" id="A0A1L9VWE0"/>
<evidence type="ECO:0000256" key="12">
    <source>
        <dbReference type="ARBA" id="ARBA00023145"/>
    </source>
</evidence>